<reference evidence="1" key="1">
    <citation type="submission" date="2018-05" db="EMBL/GenBank/DDBJ databases">
        <authorList>
            <person name="Lanie J.A."/>
            <person name="Ng W.-L."/>
            <person name="Kazmierczak K.M."/>
            <person name="Andrzejewski T.M."/>
            <person name="Davidsen T.M."/>
            <person name="Wayne K.J."/>
            <person name="Tettelin H."/>
            <person name="Glass J.I."/>
            <person name="Rusch D."/>
            <person name="Podicherti R."/>
            <person name="Tsui H.-C.T."/>
            <person name="Winkler M.E."/>
        </authorList>
    </citation>
    <scope>NUCLEOTIDE SEQUENCE</scope>
</reference>
<protein>
    <submittedName>
        <fullName evidence="1">Uncharacterized protein</fullName>
    </submittedName>
</protein>
<evidence type="ECO:0000313" key="1">
    <source>
        <dbReference type="EMBL" id="SVD27135.1"/>
    </source>
</evidence>
<sequence>MNSDRRDQTSCVLCELDFRSTWTEERLQTIE</sequence>
<dbReference type="AlphaFoldDB" id="A0A382TZL8"/>
<organism evidence="1">
    <name type="scientific">marine metagenome</name>
    <dbReference type="NCBI Taxonomy" id="408172"/>
    <lineage>
        <taxon>unclassified sequences</taxon>
        <taxon>metagenomes</taxon>
        <taxon>ecological metagenomes</taxon>
    </lineage>
</organism>
<gene>
    <name evidence="1" type="ORF">METZ01_LOCUS379989</name>
</gene>
<proteinExistence type="predicted"/>
<name>A0A382TZL8_9ZZZZ</name>
<dbReference type="EMBL" id="UINC01140158">
    <property type="protein sequence ID" value="SVD27135.1"/>
    <property type="molecule type" value="Genomic_DNA"/>
</dbReference>
<accession>A0A382TZL8</accession>
<feature type="non-terminal residue" evidence="1">
    <location>
        <position position="31"/>
    </location>
</feature>